<evidence type="ECO:0000313" key="2">
    <source>
        <dbReference type="EMBL" id="TKA24327.1"/>
    </source>
</evidence>
<dbReference type="AlphaFoldDB" id="A0A4U0TQM5"/>
<gene>
    <name evidence="2" type="ORF">B0A50_06797</name>
</gene>
<name>A0A4U0TQM5_9PEZI</name>
<reference evidence="2 3" key="1">
    <citation type="submission" date="2017-03" db="EMBL/GenBank/DDBJ databases">
        <title>Genomes of endolithic fungi from Antarctica.</title>
        <authorList>
            <person name="Coleine C."/>
            <person name="Masonjones S."/>
            <person name="Stajich J.E."/>
        </authorList>
    </citation>
    <scope>NUCLEOTIDE SEQUENCE [LARGE SCALE GENOMIC DNA]</scope>
    <source>
        <strain evidence="2 3">CCFEE 6315</strain>
    </source>
</reference>
<dbReference type="Gene3D" id="2.170.260.10">
    <property type="entry name" value="paz domain"/>
    <property type="match status" value="1"/>
</dbReference>
<feature type="region of interest" description="Disordered" evidence="1">
    <location>
        <begin position="751"/>
        <end position="781"/>
    </location>
</feature>
<comment type="caution">
    <text evidence="2">The sequence shown here is derived from an EMBL/GenBank/DDBJ whole genome shotgun (WGS) entry which is preliminary data.</text>
</comment>
<feature type="compositionally biased region" description="Polar residues" evidence="1">
    <location>
        <begin position="954"/>
        <end position="969"/>
    </location>
</feature>
<feature type="region of interest" description="Disordered" evidence="1">
    <location>
        <begin position="940"/>
        <end position="1050"/>
    </location>
</feature>
<proteinExistence type="predicted"/>
<organism evidence="2 3">
    <name type="scientific">Salinomyces thailandicus</name>
    <dbReference type="NCBI Taxonomy" id="706561"/>
    <lineage>
        <taxon>Eukaryota</taxon>
        <taxon>Fungi</taxon>
        <taxon>Dikarya</taxon>
        <taxon>Ascomycota</taxon>
        <taxon>Pezizomycotina</taxon>
        <taxon>Dothideomycetes</taxon>
        <taxon>Dothideomycetidae</taxon>
        <taxon>Mycosphaerellales</taxon>
        <taxon>Teratosphaeriaceae</taxon>
        <taxon>Salinomyces</taxon>
    </lineage>
</organism>
<protein>
    <submittedName>
        <fullName evidence="2">Uncharacterized protein</fullName>
    </submittedName>
</protein>
<evidence type="ECO:0000313" key="3">
    <source>
        <dbReference type="Proteomes" id="UP000308549"/>
    </source>
</evidence>
<keyword evidence="3" id="KW-1185">Reference proteome</keyword>
<dbReference type="InterPro" id="IPR036085">
    <property type="entry name" value="PAZ_dom_sf"/>
</dbReference>
<dbReference type="SUPFAM" id="SSF101690">
    <property type="entry name" value="PAZ domain"/>
    <property type="match status" value="1"/>
</dbReference>
<sequence>MSDYTSHQPEQTAPIQVLTSLSPFQPSTFSLTEKFQYCMPFPYDSLSGSGTVTKLCSDEQKLVRDAVTAKFLELLQSHGGEVFAGANGKGFLIRGLGHGWKASSKKSYGAVICIYTGLGRPYCADAGKYQRVFLKEEGAAQRSWRWVKVEVVDCDHAAGRELVSWERPEGFYEGVEEGKREAWRRETSVLYLRYHLKTEPMSLVELVEGASTASNVEVASQLRGVVDALIAAEDFAVLDGSLDPKTQVYHGHKFFDLNQTTEDVLGLKYCQGISRTLRVSAQQSSEEPVALNTQMCFKLFYPSTSVAEFVRNFFGAGPYSESAHKDINRCLVGLNVQFKGPTGQTLQRRVYSLSSSKPYEVPEELKHASWQTKGDSLRQSLQYPDVPCIHLGRNVGILPSELCAFVPMQPFNHAVGRDLSRKLQTIREAAHLQPVEQKGRAEPVIEHVVAQKPAEKLEMQQAQDLLKRSFGGSNPAVLFIEASVEKGFSSCWAAMCRYVAGMLGNDEIRGAEQASRKQVTPKVLYLRHRPGVSTDETGLWRAQLDTFIQANKADDRQPLLVVAVRADKHHRVIYDQLKTICDSKPIDAQTFFVNMASVDEKSRQFPQDGFAKVGNELLRRMRIRNPPPPIASPLEAAGENFNTAVALHVSRIVAVVPEIGRSGQAGKARTLYMAALVSRDFESASRYKTTTHLLTVADMQGFDPTKFVRAHLDHWDEKPESEGHERKVTVLRTGYFPALGGTELRLQQRNLQRNSNESSKELPCAERINGSPTGSSWLPSDPTAIRTAEAFTVAIDEAGRLPTETKTKVIEREADLLHGGLSKDFKQKYDFTFSYVLLEQGEPFHYTKNAKSNISADVGKQGGAQATLFIRDTKLANSQTNQIHAHRKVTAKNDTKLISMTLVGDRLVAGGMEEEIQTDPVELAKEQQADLVKRMRSTRLGKGFPASAARKPSHVQQESSRGPSESPEQGGNYVPSKLKPMFGFDGASDDPPGTTFAASPTEDLSYTIDEKGMRRKWTARSEYEPSDPATPRYSGDFLSPDFASRRPSTNRQFSAASFPAAKPGPVAEQTDISNGEIVLLSKLFYDDHLQLYGTRWPCLTHMAHRLTKREWSRLRDDRWDKGGELAPFHLPEVGCNVGRSLYFL</sequence>
<evidence type="ECO:0000256" key="1">
    <source>
        <dbReference type="SAM" id="MobiDB-lite"/>
    </source>
</evidence>
<dbReference type="Proteomes" id="UP000308549">
    <property type="component" value="Unassembled WGS sequence"/>
</dbReference>
<dbReference type="EMBL" id="NAJL01000045">
    <property type="protein sequence ID" value="TKA24327.1"/>
    <property type="molecule type" value="Genomic_DNA"/>
</dbReference>
<dbReference type="OrthoDB" id="3636600at2759"/>
<accession>A0A4U0TQM5</accession>